<feature type="region of interest" description="Disordered" evidence="3">
    <location>
        <begin position="957"/>
        <end position="1002"/>
    </location>
</feature>
<protein>
    <submittedName>
        <fullName evidence="4">Ankyrin repeat protein 1</fullName>
    </submittedName>
</protein>
<dbReference type="Pfam" id="PF00023">
    <property type="entry name" value="Ank"/>
    <property type="match status" value="1"/>
</dbReference>
<comment type="caution">
    <text evidence="4">The sequence shown here is derived from an EMBL/GenBank/DDBJ whole genome shotgun (WGS) entry which is preliminary data.</text>
</comment>
<feature type="region of interest" description="Disordered" evidence="3">
    <location>
        <begin position="750"/>
        <end position="775"/>
    </location>
</feature>
<dbReference type="InterPro" id="IPR036770">
    <property type="entry name" value="Ankyrin_rpt-contain_sf"/>
</dbReference>
<evidence type="ECO:0000313" key="4">
    <source>
        <dbReference type="EMBL" id="TNJ26223.1"/>
    </source>
</evidence>
<feature type="region of interest" description="Disordered" evidence="3">
    <location>
        <begin position="811"/>
        <end position="864"/>
    </location>
</feature>
<reference evidence="4 5" key="1">
    <citation type="submission" date="2019-05" db="EMBL/GenBank/DDBJ databases">
        <title>The compact genome of Giardia muris reveals important steps in the evolution of intestinal protozoan parasites.</title>
        <authorList>
            <person name="Xu F."/>
            <person name="Jimenez-Gonzalez A."/>
            <person name="Einarsson E."/>
            <person name="Astvaldsson A."/>
            <person name="Peirasmaki D."/>
            <person name="Eckmann L."/>
            <person name="Andersson J.O."/>
            <person name="Svard S.G."/>
            <person name="Jerlstrom-Hultqvist J."/>
        </authorList>
    </citation>
    <scope>NUCLEOTIDE SEQUENCE [LARGE SCALE GENOMIC DNA]</scope>
    <source>
        <strain evidence="4 5">Roberts-Thomson</strain>
    </source>
</reference>
<keyword evidence="1" id="KW-0040">ANK repeat</keyword>
<dbReference type="Proteomes" id="UP000315496">
    <property type="component" value="Chromosome 5"/>
</dbReference>
<dbReference type="VEuPathDB" id="GiardiaDB:GMRT_14847"/>
<dbReference type="OrthoDB" id="194358at2759"/>
<feature type="coiled-coil region" evidence="2">
    <location>
        <begin position="494"/>
        <end position="521"/>
    </location>
</feature>
<organism evidence="4 5">
    <name type="scientific">Giardia muris</name>
    <dbReference type="NCBI Taxonomy" id="5742"/>
    <lineage>
        <taxon>Eukaryota</taxon>
        <taxon>Metamonada</taxon>
        <taxon>Diplomonadida</taxon>
        <taxon>Hexamitidae</taxon>
        <taxon>Giardiinae</taxon>
        <taxon>Giardia</taxon>
    </lineage>
</organism>
<dbReference type="PANTHER" id="PTHR24120:SF4">
    <property type="entry name" value="GH07239P"/>
    <property type="match status" value="1"/>
</dbReference>
<feature type="repeat" description="ANK" evidence="1">
    <location>
        <begin position="1031"/>
        <end position="1063"/>
    </location>
</feature>
<proteinExistence type="predicted"/>
<evidence type="ECO:0000256" key="1">
    <source>
        <dbReference type="PROSITE-ProRule" id="PRU00023"/>
    </source>
</evidence>
<feature type="compositionally biased region" description="Basic and acidic residues" evidence="3">
    <location>
        <begin position="989"/>
        <end position="1000"/>
    </location>
</feature>
<evidence type="ECO:0000313" key="5">
    <source>
        <dbReference type="Proteomes" id="UP000315496"/>
    </source>
</evidence>
<feature type="compositionally biased region" description="Basic and acidic residues" evidence="3">
    <location>
        <begin position="811"/>
        <end position="823"/>
    </location>
</feature>
<dbReference type="Gene3D" id="1.25.40.20">
    <property type="entry name" value="Ankyrin repeat-containing domain"/>
    <property type="match status" value="1"/>
</dbReference>
<feature type="repeat" description="ANK" evidence="1">
    <location>
        <begin position="1191"/>
        <end position="1223"/>
    </location>
</feature>
<gene>
    <name evidence="4" type="ORF">GMRT_14847</name>
</gene>
<dbReference type="SUPFAM" id="SSF48403">
    <property type="entry name" value="Ankyrin repeat"/>
    <property type="match status" value="2"/>
</dbReference>
<feature type="compositionally biased region" description="Low complexity" evidence="3">
    <location>
        <begin position="838"/>
        <end position="857"/>
    </location>
</feature>
<dbReference type="InterPro" id="IPR002110">
    <property type="entry name" value="Ankyrin_rpt"/>
</dbReference>
<keyword evidence="2" id="KW-0175">Coiled coil</keyword>
<dbReference type="Pfam" id="PF12796">
    <property type="entry name" value="Ank_2"/>
    <property type="match status" value="2"/>
</dbReference>
<feature type="repeat" description="ANK" evidence="1">
    <location>
        <begin position="1129"/>
        <end position="1161"/>
    </location>
</feature>
<feature type="coiled-coil region" evidence="2">
    <location>
        <begin position="632"/>
        <end position="687"/>
    </location>
</feature>
<accession>A0A4Z1SWX4</accession>
<evidence type="ECO:0000256" key="2">
    <source>
        <dbReference type="SAM" id="Coils"/>
    </source>
</evidence>
<feature type="coiled-coil region" evidence="2">
    <location>
        <begin position="719"/>
        <end position="750"/>
    </location>
</feature>
<dbReference type="PROSITE" id="PS50297">
    <property type="entry name" value="ANK_REP_REGION"/>
    <property type="match status" value="1"/>
</dbReference>
<dbReference type="PANTHER" id="PTHR24120">
    <property type="entry name" value="GH07239P"/>
    <property type="match status" value="1"/>
</dbReference>
<name>A0A4Z1SWX4_GIAMU</name>
<evidence type="ECO:0000256" key="3">
    <source>
        <dbReference type="SAM" id="MobiDB-lite"/>
    </source>
</evidence>
<feature type="region of interest" description="Disordered" evidence="3">
    <location>
        <begin position="468"/>
        <end position="491"/>
    </location>
</feature>
<sequence>MSSAIGPEPEAGEIQEVSMEIDDVAGYRDVQAPVPLETAVDSSTSHSNAPRDALQVTGNLDLESTGPRVTQVSGFVQQLQTLSASEILQRSLDLAQELRCPALPYILELYTAKLQTKAVPSEPQRNLEDLALIVALQQVLEERDTELEHAHQGLTRMESHCAELETRLSSASHISPTILSKALESVSLAQVDIAKWMDLIPNLYPEVSLALKAPVEALLHSLNLSCEGANALMTLLIYLQELDKPSGPKRVSECDIEGCLAQYAQTYALLTDQLESLQRAPREEPSSRSTDYDELMRELAERERAVARREKECEQMFAKIRMLEERPRTPEPVEPDFVEDDTKETPWDIYLHDMEVIEELAGRIQQAVAELTPDMTDSPISQVQCEDPLQQSLDRTSDALLSVLRRLEALAFGTEEGLVEEEDGEDGEQTLALNMQAIGKHAAMGPQMEEAISQATETFHPASPMRVLAKTPSAESSDAADSVRHMPVSPESQIQTLNAELAQLRDLLRLKNQEIETLQEAQRFGPADLPELEPRSEPPNGNALDMLAAVFDEALPQEDELPRLYHEAGTKLARIAYLHGVQSDETRARAVGLLRAGLDKLQDDDAVNESTLDSFVQTCPPATPTAPQGEELALLQAELSRTSTCLEEAQERCRVAEEGCRDARRQLLEKERIVDQLTEDLVEARDIAKREYDTAKSLATKVSEGESALADVAQRLSQMDATLRAKDEYIEQMHRANEDLAEALARLRDQDLPETRGYPTESEDKELQAGATSLGADESSISYEELLHLLTLREEENSILRARIEYDLTRDAMGTPREREKQRARSRPQSSRKGAQVSRRASTASTSAAIPSTLAASGAGHGRKETVVTLRSQLQAMEKNNSHLQLELTAANAKLVQARSAEVALKRVLHEKNKDLEQLKQSVLSLTQKTDRHIRKISTLENDKCDLLARLVNATYTSSDGQSRGERPLRQLRSASSQSSAGSPYTTPGDRRLSSERSGEASHTPLMLAVLQDDLEGVRSNLKYSGHRLADGTTAMMLAASENRIDAIKLLLPKEARMRRQDGATALSLALAQNNIEAAQLLVELEGIDTSTINRSGTRKTELMTAAEENDLVSIYCLIPLQGGLRDADGRTALMYAADTGRFEAARLLREKEAKIQSRHGETALMRATQRGFIDIVRLLYDREWGLYDSEGTTALMIAARFNRPEIVSLLIDREAGMVTKRVHEFGLGFSALMTAAYYGSIECVRLLLPKEEGIKQPNGRNALSYANSDEVWNLIRQYRKR</sequence>
<feature type="coiled-coil region" evidence="2">
    <location>
        <begin position="260"/>
        <end position="326"/>
    </location>
</feature>
<dbReference type="SMART" id="SM00248">
    <property type="entry name" value="ANK"/>
    <property type="match status" value="6"/>
</dbReference>
<dbReference type="EMBL" id="VDLU01000005">
    <property type="protein sequence ID" value="TNJ26223.1"/>
    <property type="molecule type" value="Genomic_DNA"/>
</dbReference>
<keyword evidence="5" id="KW-1185">Reference proteome</keyword>
<dbReference type="PROSITE" id="PS50088">
    <property type="entry name" value="ANK_REPEAT"/>
    <property type="match status" value="3"/>
</dbReference>
<feature type="compositionally biased region" description="Low complexity" evidence="3">
    <location>
        <begin position="971"/>
        <end position="981"/>
    </location>
</feature>
<feature type="coiled-coil region" evidence="2">
    <location>
        <begin position="867"/>
        <end position="929"/>
    </location>
</feature>